<dbReference type="Proteomes" id="UP000502549">
    <property type="component" value="Chromosome"/>
</dbReference>
<name>A0A7Z3BP45_9PSED</name>
<evidence type="ECO:0000313" key="2">
    <source>
        <dbReference type="Proteomes" id="UP000502549"/>
    </source>
</evidence>
<proteinExistence type="predicted"/>
<dbReference type="EMBL" id="CP048833">
    <property type="protein sequence ID" value="QJP10478.1"/>
    <property type="molecule type" value="Genomic_DNA"/>
</dbReference>
<reference evidence="1 2" key="1">
    <citation type="submission" date="2020-02" db="EMBL/GenBank/DDBJ databases">
        <title>Complete genome sequence of Pseudomonas multiresinivorans ORNL1.</title>
        <authorList>
            <person name="Podar M."/>
        </authorList>
    </citation>
    <scope>NUCLEOTIDE SEQUENCE [LARGE SCALE GENOMIC DNA]</scope>
    <source>
        <strain evidence="2">populi</strain>
    </source>
</reference>
<gene>
    <name evidence="1" type="ORF">G4G71_22270</name>
</gene>
<protein>
    <submittedName>
        <fullName evidence="1">Uncharacterized protein</fullName>
    </submittedName>
</protein>
<evidence type="ECO:0000313" key="1">
    <source>
        <dbReference type="EMBL" id="QJP10478.1"/>
    </source>
</evidence>
<organism evidence="1 2">
    <name type="scientific">Pseudomonas multiresinivorans</name>
    <dbReference type="NCBI Taxonomy" id="95301"/>
    <lineage>
        <taxon>Bacteria</taxon>
        <taxon>Pseudomonadati</taxon>
        <taxon>Pseudomonadota</taxon>
        <taxon>Gammaproteobacteria</taxon>
        <taxon>Pseudomonadales</taxon>
        <taxon>Pseudomonadaceae</taxon>
        <taxon>Pseudomonas</taxon>
    </lineage>
</organism>
<dbReference type="RefSeq" id="WP_169940279.1">
    <property type="nucleotide sequence ID" value="NZ_CP048833.1"/>
</dbReference>
<sequence>MTRREFLDSLTVGDRVNIDMGSRGLVPAKIVKSSPGLLHVKFGSEVRRFVRKDGGTLYSPSSSKSWLVPMEVAHV</sequence>
<keyword evidence="2" id="KW-1185">Reference proteome</keyword>
<accession>A0A7Z3BP45</accession>
<dbReference type="KEGG" id="pmui:G4G71_22270"/>
<dbReference type="AlphaFoldDB" id="A0A7Z3BP45"/>